<evidence type="ECO:0000313" key="2">
    <source>
        <dbReference type="EMBL" id="CAA9339899.1"/>
    </source>
</evidence>
<accession>A0A6J4LSR4</accession>
<keyword evidence="2" id="KW-0689">Ribosomal protein</keyword>
<evidence type="ECO:0000256" key="1">
    <source>
        <dbReference type="SAM" id="MobiDB-lite"/>
    </source>
</evidence>
<proteinExistence type="predicted"/>
<gene>
    <name evidence="2" type="ORF">AVDCRST_MAG72-732</name>
</gene>
<feature type="compositionally biased region" description="Basic residues" evidence="1">
    <location>
        <begin position="51"/>
        <end position="63"/>
    </location>
</feature>
<feature type="compositionally biased region" description="Basic and acidic residues" evidence="1">
    <location>
        <begin position="70"/>
        <end position="88"/>
    </location>
</feature>
<dbReference type="EMBL" id="CADCUJ010000032">
    <property type="protein sequence ID" value="CAA9339899.1"/>
    <property type="molecule type" value="Genomic_DNA"/>
</dbReference>
<reference evidence="2" key="1">
    <citation type="submission" date="2020-02" db="EMBL/GenBank/DDBJ databases">
        <authorList>
            <person name="Meier V. D."/>
        </authorList>
    </citation>
    <scope>NUCLEOTIDE SEQUENCE</scope>
    <source>
        <strain evidence="2">AVDCRST_MAG72</strain>
    </source>
</reference>
<feature type="non-terminal residue" evidence="2">
    <location>
        <position position="142"/>
    </location>
</feature>
<organism evidence="2">
    <name type="scientific">uncultured Nocardioidaceae bacterium</name>
    <dbReference type="NCBI Taxonomy" id="253824"/>
    <lineage>
        <taxon>Bacteria</taxon>
        <taxon>Bacillati</taxon>
        <taxon>Actinomycetota</taxon>
        <taxon>Actinomycetes</taxon>
        <taxon>Propionibacteriales</taxon>
        <taxon>Nocardioidaceae</taxon>
        <taxon>environmental samples</taxon>
    </lineage>
</organism>
<feature type="compositionally biased region" description="Basic residues" evidence="1">
    <location>
        <begin position="25"/>
        <end position="37"/>
    </location>
</feature>
<feature type="non-terminal residue" evidence="2">
    <location>
        <position position="1"/>
    </location>
</feature>
<dbReference type="GO" id="GO:0005840">
    <property type="term" value="C:ribosome"/>
    <property type="evidence" value="ECO:0007669"/>
    <property type="project" value="UniProtKB-KW"/>
</dbReference>
<feature type="region of interest" description="Disordered" evidence="1">
    <location>
        <begin position="1"/>
        <end position="142"/>
    </location>
</feature>
<sequence length="142" mass="16095">ASQEEDRGARQGPAAGWGGDPGSAGRHRSRPPWRQHHGVLQGLQRADRAHARQRHPRRDHHLRGPLVHVRHQDPARGRADQEGRRTAEGIRCPAQGEGRSADQGPGARDRDDQAARPERQRRRRGDEDRRGHRPVDGYHHRV</sequence>
<feature type="compositionally biased region" description="Basic and acidic residues" evidence="1">
    <location>
        <begin position="107"/>
        <end position="142"/>
    </location>
</feature>
<keyword evidence="2" id="KW-0687">Ribonucleoprotein</keyword>
<name>A0A6J4LSR4_9ACTN</name>
<protein>
    <submittedName>
        <fullName evidence="2">LSU ribosomal protein L11p (L12e)</fullName>
    </submittedName>
</protein>
<dbReference type="AlphaFoldDB" id="A0A6J4LSR4"/>